<evidence type="ECO:0000313" key="1">
    <source>
        <dbReference type="EMBL" id="OOQ60867.1"/>
    </source>
</evidence>
<organism evidence="1 2">
    <name type="scientific">Mucilaginibacter pedocola</name>
    <dbReference type="NCBI Taxonomy" id="1792845"/>
    <lineage>
        <taxon>Bacteria</taxon>
        <taxon>Pseudomonadati</taxon>
        <taxon>Bacteroidota</taxon>
        <taxon>Sphingobacteriia</taxon>
        <taxon>Sphingobacteriales</taxon>
        <taxon>Sphingobacteriaceae</taxon>
        <taxon>Mucilaginibacter</taxon>
    </lineage>
</organism>
<comment type="caution">
    <text evidence="1">The sequence shown here is derived from an EMBL/GenBank/DDBJ whole genome shotgun (WGS) entry which is preliminary data.</text>
</comment>
<dbReference type="RefSeq" id="WP_078347187.1">
    <property type="nucleotide sequence ID" value="NZ_MBTF01000004.1"/>
</dbReference>
<dbReference type="AlphaFoldDB" id="A0A1S9PIV6"/>
<dbReference type="OrthoDB" id="964329at2"/>
<protein>
    <submittedName>
        <fullName evidence="1">Uncharacterized protein</fullName>
    </submittedName>
</protein>
<sequence>MDTVLLQINNEKAYKLIEDLEALDIITVLEKKVGAKEKLSKRFAGSLNLSDKEYQEFQDALTQGRNESERDI</sequence>
<accession>A0A1S9PIV6</accession>
<dbReference type="Proteomes" id="UP000189739">
    <property type="component" value="Unassembled WGS sequence"/>
</dbReference>
<dbReference type="STRING" id="1792845.BC343_23165"/>
<keyword evidence="2" id="KW-1185">Reference proteome</keyword>
<proteinExistence type="predicted"/>
<reference evidence="1 2" key="1">
    <citation type="submission" date="2016-07" db="EMBL/GenBank/DDBJ databases">
        <title>Genomic analysis of zinc-resistant bacterium Mucilaginibacter pedocola TBZ30.</title>
        <authorList>
            <person name="Huang J."/>
            <person name="Tang J."/>
        </authorList>
    </citation>
    <scope>NUCLEOTIDE SEQUENCE [LARGE SCALE GENOMIC DNA]</scope>
    <source>
        <strain evidence="1 2">TBZ30</strain>
    </source>
</reference>
<gene>
    <name evidence="1" type="ORF">BC343_23165</name>
</gene>
<dbReference type="EMBL" id="MBTF01000004">
    <property type="protein sequence ID" value="OOQ60867.1"/>
    <property type="molecule type" value="Genomic_DNA"/>
</dbReference>
<name>A0A1S9PIV6_9SPHI</name>
<evidence type="ECO:0000313" key="2">
    <source>
        <dbReference type="Proteomes" id="UP000189739"/>
    </source>
</evidence>